<accession>A0A5B7CHN4</accession>
<protein>
    <submittedName>
        <fullName evidence="1">Uncharacterized protein</fullName>
    </submittedName>
</protein>
<gene>
    <name evidence="1" type="ORF">E2C01_000831</name>
</gene>
<sequence length="91" mass="10057">MKLVFPYICWPPRVASQVKPSDSPGSRSPGRPLTYKTVLAAPCPARPPAHLPAHCLPRIESGHVYRRWALGPRDPEDRCCCCCCSQGQTNI</sequence>
<proteinExistence type="predicted"/>
<name>A0A5B7CHN4_PORTR</name>
<dbReference type="Proteomes" id="UP000324222">
    <property type="component" value="Unassembled WGS sequence"/>
</dbReference>
<dbReference type="EMBL" id="VSRR010000023">
    <property type="protein sequence ID" value="MPC08254.1"/>
    <property type="molecule type" value="Genomic_DNA"/>
</dbReference>
<evidence type="ECO:0000313" key="1">
    <source>
        <dbReference type="EMBL" id="MPC08254.1"/>
    </source>
</evidence>
<dbReference type="AlphaFoldDB" id="A0A5B7CHN4"/>
<comment type="caution">
    <text evidence="1">The sequence shown here is derived from an EMBL/GenBank/DDBJ whole genome shotgun (WGS) entry which is preliminary data.</text>
</comment>
<evidence type="ECO:0000313" key="2">
    <source>
        <dbReference type="Proteomes" id="UP000324222"/>
    </source>
</evidence>
<organism evidence="1 2">
    <name type="scientific">Portunus trituberculatus</name>
    <name type="common">Swimming crab</name>
    <name type="synonym">Neptunus trituberculatus</name>
    <dbReference type="NCBI Taxonomy" id="210409"/>
    <lineage>
        <taxon>Eukaryota</taxon>
        <taxon>Metazoa</taxon>
        <taxon>Ecdysozoa</taxon>
        <taxon>Arthropoda</taxon>
        <taxon>Crustacea</taxon>
        <taxon>Multicrustacea</taxon>
        <taxon>Malacostraca</taxon>
        <taxon>Eumalacostraca</taxon>
        <taxon>Eucarida</taxon>
        <taxon>Decapoda</taxon>
        <taxon>Pleocyemata</taxon>
        <taxon>Brachyura</taxon>
        <taxon>Eubrachyura</taxon>
        <taxon>Portunoidea</taxon>
        <taxon>Portunidae</taxon>
        <taxon>Portuninae</taxon>
        <taxon>Portunus</taxon>
    </lineage>
</organism>
<reference evidence="1 2" key="1">
    <citation type="submission" date="2019-05" db="EMBL/GenBank/DDBJ databases">
        <title>Another draft genome of Portunus trituberculatus and its Hox gene families provides insights of decapod evolution.</title>
        <authorList>
            <person name="Jeong J.-H."/>
            <person name="Song I."/>
            <person name="Kim S."/>
            <person name="Choi T."/>
            <person name="Kim D."/>
            <person name="Ryu S."/>
            <person name="Kim W."/>
        </authorList>
    </citation>
    <scope>NUCLEOTIDE SEQUENCE [LARGE SCALE GENOMIC DNA]</scope>
    <source>
        <tissue evidence="1">Muscle</tissue>
    </source>
</reference>
<keyword evidence="2" id="KW-1185">Reference proteome</keyword>